<organism evidence="1 2">
    <name type="scientific">Pseudomonas juntendi</name>
    <dbReference type="NCBI Taxonomy" id="2666183"/>
    <lineage>
        <taxon>Bacteria</taxon>
        <taxon>Pseudomonadati</taxon>
        <taxon>Pseudomonadota</taxon>
        <taxon>Gammaproteobacteria</taxon>
        <taxon>Pseudomonadales</taxon>
        <taxon>Pseudomonadaceae</taxon>
        <taxon>Pseudomonas</taxon>
    </lineage>
</organism>
<accession>A0A7W2QBG6</accession>
<dbReference type="Proteomes" id="UP000545074">
    <property type="component" value="Unassembled WGS sequence"/>
</dbReference>
<dbReference type="RefSeq" id="WP_182387637.1">
    <property type="nucleotide sequence ID" value="NZ_JACGCX010000028.1"/>
</dbReference>
<reference evidence="1 2" key="1">
    <citation type="submission" date="2020-07" db="EMBL/GenBank/DDBJ databases">
        <title>Diversity of carbapenemase encoding genes among Pseudomonas putida group clinical isolates in a tertiary Brazilian hospital.</title>
        <authorList>
            <person name="Alberto-Lei F."/>
            <person name="Nodari C.S."/>
            <person name="Streling A.P."/>
            <person name="Paulino J.T."/>
            <person name="Bessa-Neto F.O."/>
            <person name="Cayo R."/>
            <person name="Gales A.C."/>
        </authorList>
    </citation>
    <scope>NUCLEOTIDE SEQUENCE [LARGE SCALE GENOMIC DNA]</scope>
    <source>
        <strain evidence="1 2">12815</strain>
    </source>
</reference>
<dbReference type="InterPro" id="IPR011010">
    <property type="entry name" value="DNA_brk_join_enz"/>
</dbReference>
<evidence type="ECO:0000313" key="1">
    <source>
        <dbReference type="EMBL" id="MBA6100318.1"/>
    </source>
</evidence>
<dbReference type="AlphaFoldDB" id="A0A7W2QBG6"/>
<comment type="caution">
    <text evidence="1">The sequence shown here is derived from an EMBL/GenBank/DDBJ whole genome shotgun (WGS) entry which is preliminary data.</text>
</comment>
<sequence length="580" mass="65605">MKYITDIKFIFYVCTDHQIIATDLERYPNVVEAICATVRPGRADQLSSILHLLWEWRAEIGFTLLTPNLIKAIKSKADSSSRGQTAYIPPRIWTYQVNRLREVLSDFLSNRDGIEKCYLHCLEIYSKHYNGLENAFTSNKRPPFSNPGPRAGEQQMARYAGPFSEIAKKYGIYDLLIKWLIKPGEIMDGMGRGVPTLSGFLTLVTYCGIGYILNFSMMRIKEAWDLRSSCFTTELDSSFGNIHIIQGATTKTIQDDDARWITSPSAKLAVDALSCIAKLRLVCAQQHPTLLVDPQDILDPWLVVRAYEPWANAVDLQKSTSVRPNYASYRSIIELYPKLFDCSEITITTSDLEIARQITPTLDESKYATGKFWPFSWHQLRRTGAVNMQESDLVSDPSMQYQLKHATRAMSLYYGKGYSALRLNKSARSEFLSTMYEMLSAKICSLESDRFISMTSPARKESIIQPIRMLDLKSIEKAVKKGEISWRPTLLGGCTKSGFCPYGGIDNIIRCAGGDGRGPCVDGIIDIDKRDKLSSLSQFLAKRIDQSSSRSPLYESLKQQYAALQYALEAIEQTHEQTKR</sequence>
<proteinExistence type="predicted"/>
<evidence type="ECO:0000313" key="2">
    <source>
        <dbReference type="Proteomes" id="UP000545074"/>
    </source>
</evidence>
<name>A0A7W2QBG6_9PSED</name>
<dbReference type="SUPFAM" id="SSF56349">
    <property type="entry name" value="DNA breaking-rejoining enzymes"/>
    <property type="match status" value="1"/>
</dbReference>
<dbReference type="GO" id="GO:0003677">
    <property type="term" value="F:DNA binding"/>
    <property type="evidence" value="ECO:0007669"/>
    <property type="project" value="InterPro"/>
</dbReference>
<dbReference type="EMBL" id="JACGCX010000028">
    <property type="protein sequence ID" value="MBA6100318.1"/>
    <property type="molecule type" value="Genomic_DNA"/>
</dbReference>
<gene>
    <name evidence="1" type="ORF">H4C80_24825</name>
</gene>
<protein>
    <submittedName>
        <fullName evidence="1">Uncharacterized protein</fullName>
    </submittedName>
</protein>